<dbReference type="OrthoDB" id="3944493at2759"/>
<evidence type="ECO:0000256" key="1">
    <source>
        <dbReference type="SAM" id="MobiDB-lite"/>
    </source>
</evidence>
<dbReference type="Proteomes" id="UP000651452">
    <property type="component" value="Unassembled WGS sequence"/>
</dbReference>
<sequence>MPSFAFWKSSKPDESSSPLLSDAAVAAELSAIVPGASKAVDLNPGNQDSGVFLFDDDAQEIEADHTPVVELESSPLAEVVLEEHEPTATKTPLINVSLLDMDEPSPHPETPSLVPEQPLQTGASDGSEYVAAEKNITVEPAQLESPPAISALDVTVDSTQLESSPTTSTSEVQHPAESSQEEEESHPPSSRPVSLLPKESGPSLSVEKRPAPAALVKIETSMRDRDSGVYMSDNESSPARSRPSSIASNDNVLARSRVSSLSKPTAVSPQRTKSIARLQRPAELNLGFNSAPDAAKPRSELDLRYDMIRNSKTQSKAALRSPTQLLQDRLNMSPRKKDVEEKVRVFTPPRATVNGCMLPGPGAQTEAFTSTSVRARTEAGGRPAWWCKFDKLVVFDGIEQQADGEIRLKTRTSKGLSIARRLGDLETVVIPLDCAHCHEMLNRHEWKYDMRVCKRGVCWDCKERCKWELEQEKMASVNTPRTEANRERADSMLQDEQSRTHDTGKDVTV</sequence>
<accession>A0A8H7J6E8</accession>
<organism evidence="2 3">
    <name type="scientific">Ascochyta lentis</name>
    <dbReference type="NCBI Taxonomy" id="205686"/>
    <lineage>
        <taxon>Eukaryota</taxon>
        <taxon>Fungi</taxon>
        <taxon>Dikarya</taxon>
        <taxon>Ascomycota</taxon>
        <taxon>Pezizomycotina</taxon>
        <taxon>Dothideomycetes</taxon>
        <taxon>Pleosporomycetidae</taxon>
        <taxon>Pleosporales</taxon>
        <taxon>Pleosporineae</taxon>
        <taxon>Didymellaceae</taxon>
        <taxon>Ascochyta</taxon>
    </lineage>
</organism>
<comment type="caution">
    <text evidence="2">The sequence shown here is derived from an EMBL/GenBank/DDBJ whole genome shotgun (WGS) entry which is preliminary data.</text>
</comment>
<feature type="region of interest" description="Disordered" evidence="1">
    <location>
        <begin position="476"/>
        <end position="509"/>
    </location>
</feature>
<protein>
    <submittedName>
        <fullName evidence="2">Uncharacterized protein</fullName>
    </submittedName>
</protein>
<feature type="compositionally biased region" description="Low complexity" evidence="1">
    <location>
        <begin position="236"/>
        <end position="248"/>
    </location>
</feature>
<feature type="compositionally biased region" description="Polar residues" evidence="1">
    <location>
        <begin position="156"/>
        <end position="172"/>
    </location>
</feature>
<evidence type="ECO:0000313" key="3">
    <source>
        <dbReference type="Proteomes" id="UP000651452"/>
    </source>
</evidence>
<dbReference type="EMBL" id="RZGK01000009">
    <property type="protein sequence ID" value="KAF9696273.1"/>
    <property type="molecule type" value="Genomic_DNA"/>
</dbReference>
<feature type="region of interest" description="Disordered" evidence="1">
    <location>
        <begin position="83"/>
        <end position="251"/>
    </location>
</feature>
<keyword evidence="3" id="KW-1185">Reference proteome</keyword>
<reference evidence="2" key="1">
    <citation type="submission" date="2018-12" db="EMBL/GenBank/DDBJ databases">
        <authorList>
            <person name="Syme R.A."/>
            <person name="Farfan-Caceres L."/>
            <person name="Lichtenzveig J."/>
        </authorList>
    </citation>
    <scope>NUCLEOTIDE SEQUENCE</scope>
    <source>
        <strain evidence="2">Al4</strain>
    </source>
</reference>
<name>A0A8H7J6E8_9PLEO</name>
<gene>
    <name evidence="2" type="ORF">EKO04_005722</name>
</gene>
<feature type="compositionally biased region" description="Basic and acidic residues" evidence="1">
    <location>
        <begin position="483"/>
        <end position="509"/>
    </location>
</feature>
<evidence type="ECO:0000313" key="2">
    <source>
        <dbReference type="EMBL" id="KAF9696273.1"/>
    </source>
</evidence>
<dbReference type="AlphaFoldDB" id="A0A8H7J6E8"/>
<reference evidence="2" key="2">
    <citation type="submission" date="2020-09" db="EMBL/GenBank/DDBJ databases">
        <title>Reference genome assembly for Australian Ascochyta lentis isolate Al4.</title>
        <authorList>
            <person name="Lee R.C."/>
            <person name="Farfan-Caceres L.M."/>
            <person name="Debler J.W."/>
            <person name="Williams A.H."/>
            <person name="Henares B.M."/>
        </authorList>
    </citation>
    <scope>NUCLEOTIDE SEQUENCE</scope>
    <source>
        <strain evidence="2">Al4</strain>
    </source>
</reference>
<proteinExistence type="predicted"/>